<evidence type="ECO:0000256" key="6">
    <source>
        <dbReference type="SAM" id="Coils"/>
    </source>
</evidence>
<gene>
    <name evidence="8" type="ORF">DIABBA_LOCUS13474</name>
</gene>
<evidence type="ECO:0000256" key="3">
    <source>
        <dbReference type="ARBA" id="ARBA00023015"/>
    </source>
</evidence>
<keyword evidence="3" id="KW-0805">Transcription regulation</keyword>
<feature type="coiled-coil region" evidence="6">
    <location>
        <begin position="218"/>
        <end position="253"/>
    </location>
</feature>
<evidence type="ECO:0000313" key="8">
    <source>
        <dbReference type="EMBL" id="CAG9840854.1"/>
    </source>
</evidence>
<evidence type="ECO:0000256" key="4">
    <source>
        <dbReference type="ARBA" id="ARBA00023163"/>
    </source>
</evidence>
<accession>A0A9N9TEA8</accession>
<sequence length="254" mass="29073">MKDDEWVKLSIQFNSNCGTGRTPKMLRSKWESLKKTTKKQYASLKQSLYKTGGGPEESDIKLSGVSNRVLAIVGVGVTGTSCKFDSDFGNIRPDIEQIQDGILPVEEILDNSIEVAAEIVDVTPSEVWDSWNPSQLRSAKHPALQLPIEENKVFEENGDKLLTAQLPKKFEERETKNIRKRKLGKQAISSQLQQKRNTNYSIHEELAKKKIEYIDFQIALLQKEAEKKEERLAEKHKLEIQILKQELRNKRNKV</sequence>
<comment type="subunit">
    <text evidence="1">Self-associates forming complexes of several hundred monomers.</text>
</comment>
<evidence type="ECO:0000256" key="1">
    <source>
        <dbReference type="ARBA" id="ARBA00011764"/>
    </source>
</evidence>
<proteinExistence type="predicted"/>
<dbReference type="Proteomes" id="UP001153709">
    <property type="component" value="Chromosome 9"/>
</dbReference>
<evidence type="ECO:0000313" key="9">
    <source>
        <dbReference type="Proteomes" id="UP001153709"/>
    </source>
</evidence>
<evidence type="ECO:0000259" key="7">
    <source>
        <dbReference type="Pfam" id="PF13873"/>
    </source>
</evidence>
<keyword evidence="6" id="KW-0175">Coiled coil</keyword>
<dbReference type="EMBL" id="OU898284">
    <property type="protein sequence ID" value="CAG9840854.1"/>
    <property type="molecule type" value="Genomic_DNA"/>
</dbReference>
<evidence type="ECO:0000256" key="2">
    <source>
        <dbReference type="ARBA" id="ARBA00016807"/>
    </source>
</evidence>
<protein>
    <recommendedName>
        <fullName evidence="2">Regulatory protein zeste</fullName>
    </recommendedName>
</protein>
<name>A0A9N9TEA8_DIABA</name>
<dbReference type="AlphaFoldDB" id="A0A9N9TEA8"/>
<keyword evidence="9" id="KW-1185">Reference proteome</keyword>
<dbReference type="InterPro" id="IPR028002">
    <property type="entry name" value="Myb_DNA-bind_5"/>
</dbReference>
<comment type="function">
    <text evidence="5">Involved in transvection phenomena (= synapsis-dependent gene expression), where the synaptic pairing of chromosomes carrying genes with which zeste interacts influences the expression of these genes. Zeste binds to DNA and stimulates transcription from a nearby promoter.</text>
</comment>
<evidence type="ECO:0000256" key="5">
    <source>
        <dbReference type="ARBA" id="ARBA00025466"/>
    </source>
</evidence>
<dbReference type="OrthoDB" id="6769707at2759"/>
<dbReference type="Pfam" id="PF13873">
    <property type="entry name" value="Myb_DNA-bind_5"/>
    <property type="match status" value="1"/>
</dbReference>
<organism evidence="8 9">
    <name type="scientific">Diabrotica balteata</name>
    <name type="common">Banded cucumber beetle</name>
    <dbReference type="NCBI Taxonomy" id="107213"/>
    <lineage>
        <taxon>Eukaryota</taxon>
        <taxon>Metazoa</taxon>
        <taxon>Ecdysozoa</taxon>
        <taxon>Arthropoda</taxon>
        <taxon>Hexapoda</taxon>
        <taxon>Insecta</taxon>
        <taxon>Pterygota</taxon>
        <taxon>Neoptera</taxon>
        <taxon>Endopterygota</taxon>
        <taxon>Coleoptera</taxon>
        <taxon>Polyphaga</taxon>
        <taxon>Cucujiformia</taxon>
        <taxon>Chrysomeloidea</taxon>
        <taxon>Chrysomelidae</taxon>
        <taxon>Galerucinae</taxon>
        <taxon>Diabroticina</taxon>
        <taxon>Diabroticites</taxon>
        <taxon>Diabrotica</taxon>
    </lineage>
</organism>
<feature type="domain" description="Myb/SANT-like DNA-binding" evidence="7">
    <location>
        <begin position="2"/>
        <end position="42"/>
    </location>
</feature>
<keyword evidence="4" id="KW-0804">Transcription</keyword>
<reference evidence="8" key="1">
    <citation type="submission" date="2022-01" db="EMBL/GenBank/DDBJ databases">
        <authorList>
            <person name="King R."/>
        </authorList>
    </citation>
    <scope>NUCLEOTIDE SEQUENCE</scope>
</reference>